<feature type="chain" id="PRO_5010189633" evidence="1">
    <location>
        <begin position="26"/>
        <end position="431"/>
    </location>
</feature>
<reference evidence="2" key="1">
    <citation type="journal article" date="2013" name="Nat. Biotechnol.">
        <title>Draft genome sequence of chickpea (Cicer arietinum) provides a resource for trait improvement.</title>
        <authorList>
            <person name="Varshney R.K."/>
            <person name="Song C."/>
            <person name="Saxena R.K."/>
            <person name="Azam S."/>
            <person name="Yu S."/>
            <person name="Sharpe A.G."/>
            <person name="Cannon S."/>
            <person name="Baek J."/>
            <person name="Rosen B.D."/>
            <person name="Tar'an B."/>
            <person name="Millan T."/>
            <person name="Zhang X."/>
            <person name="Ramsay L.D."/>
            <person name="Iwata A."/>
            <person name="Wang Y."/>
            <person name="Nelson W."/>
            <person name="Farmer A.D."/>
            <person name="Gaur P.M."/>
            <person name="Soderlund C."/>
            <person name="Penmetsa R.V."/>
            <person name="Xu C."/>
            <person name="Bharti A.K."/>
            <person name="He W."/>
            <person name="Winter P."/>
            <person name="Zhao S."/>
            <person name="Hane J.K."/>
            <person name="Carrasquilla-Garcia N."/>
            <person name="Condie J.A."/>
            <person name="Upadhyaya H.D."/>
            <person name="Luo M.C."/>
            <person name="Thudi M."/>
            <person name="Gowda C.L."/>
            <person name="Singh N.P."/>
            <person name="Lichtenzveig J."/>
            <person name="Gali K.K."/>
            <person name="Rubio J."/>
            <person name="Nadarajan N."/>
            <person name="Dolezel J."/>
            <person name="Bansal K.C."/>
            <person name="Xu X."/>
            <person name="Edwards D."/>
            <person name="Zhang G."/>
            <person name="Kahl G."/>
            <person name="Gil J."/>
            <person name="Singh K.B."/>
            <person name="Datta S.K."/>
            <person name="Jackson S.A."/>
            <person name="Wang J."/>
            <person name="Cook D.R."/>
        </authorList>
    </citation>
    <scope>NUCLEOTIDE SEQUENCE [LARGE SCALE GENOMIC DNA]</scope>
    <source>
        <strain evidence="2">cv. CDC Frontier</strain>
    </source>
</reference>
<dbReference type="InterPro" id="IPR011692">
    <property type="entry name" value="Stress_up-reg_Nod19"/>
</dbReference>
<dbReference type="RefSeq" id="XP_004504713.1">
    <property type="nucleotide sequence ID" value="XM_004504656.3"/>
</dbReference>
<dbReference type="PANTHER" id="PTHR33390:SF1">
    <property type="entry name" value="STRESS UP-REGULATED NOD 19 PROTEIN"/>
    <property type="match status" value="1"/>
</dbReference>
<protein>
    <submittedName>
        <fullName evidence="3">Uncharacterized protein LOC101499286</fullName>
    </submittedName>
</protein>
<dbReference type="eggNOG" id="ENOG502QRR9">
    <property type="taxonomic scope" value="Eukaryota"/>
</dbReference>
<dbReference type="STRING" id="3827.A0A1S2YH27"/>
<organism evidence="2 3">
    <name type="scientific">Cicer arietinum</name>
    <name type="common">Chickpea</name>
    <name type="synonym">Garbanzo</name>
    <dbReference type="NCBI Taxonomy" id="3827"/>
    <lineage>
        <taxon>Eukaryota</taxon>
        <taxon>Viridiplantae</taxon>
        <taxon>Streptophyta</taxon>
        <taxon>Embryophyta</taxon>
        <taxon>Tracheophyta</taxon>
        <taxon>Spermatophyta</taxon>
        <taxon>Magnoliopsida</taxon>
        <taxon>eudicotyledons</taxon>
        <taxon>Gunneridae</taxon>
        <taxon>Pentapetalae</taxon>
        <taxon>rosids</taxon>
        <taxon>fabids</taxon>
        <taxon>Fabales</taxon>
        <taxon>Fabaceae</taxon>
        <taxon>Papilionoideae</taxon>
        <taxon>50 kb inversion clade</taxon>
        <taxon>NPAAA clade</taxon>
        <taxon>Hologalegina</taxon>
        <taxon>IRL clade</taxon>
        <taxon>Cicereae</taxon>
        <taxon>Cicer</taxon>
    </lineage>
</organism>
<evidence type="ECO:0000313" key="2">
    <source>
        <dbReference type="Proteomes" id="UP000087171"/>
    </source>
</evidence>
<accession>A0A1S2YH27</accession>
<dbReference type="Proteomes" id="UP000087171">
    <property type="component" value="Chromosome Ca6"/>
</dbReference>
<dbReference type="PANTHER" id="PTHR33390">
    <property type="entry name" value="STRESS UP-REGULATED NOD 19 PROTEIN"/>
    <property type="match status" value="1"/>
</dbReference>
<dbReference type="KEGG" id="cam:101499286"/>
<evidence type="ECO:0000256" key="1">
    <source>
        <dbReference type="SAM" id="SignalP"/>
    </source>
</evidence>
<keyword evidence="1" id="KW-0732">Signal</keyword>
<dbReference type="PaxDb" id="3827-XP_004504713.1"/>
<keyword evidence="2" id="KW-1185">Reference proteome</keyword>
<dbReference type="GeneID" id="101499286"/>
<name>A0A1S2YH27_CICAR</name>
<evidence type="ECO:0000313" key="3">
    <source>
        <dbReference type="RefSeq" id="XP_004504713.1"/>
    </source>
</evidence>
<proteinExistence type="predicted"/>
<feature type="signal peptide" evidence="1">
    <location>
        <begin position="1"/>
        <end position="25"/>
    </location>
</feature>
<dbReference type="Pfam" id="PF07712">
    <property type="entry name" value="SURNod19"/>
    <property type="match status" value="1"/>
</dbReference>
<gene>
    <name evidence="3" type="primary">LOC101499286</name>
</gene>
<sequence>MWFVYGDFLFPLAILLMLLGTPCLGSFVKSEDKIKSSVFLSPKFELGPGSVINRYYYDIDFPRGHIAIKSFNAEVIDEAGNSIPLHETYLHHWVVARYHKSKHVTHREYDSHRMLQNSDNGVLVRNSGICQENTLGQYFGLGSETRGTATDIPDPFGIEIGNPAEIPEGFEEKWLVNVHAIDTRGAEDKLGCTECKCDLYNVTVDEYGRPIRPDYKGGLLCCYDYSQCKLKEGFEGPKRSLYLKYTIKWVDWNDFIVPVKIYIIDVTDTLLQLSDSSKGLNSEHSCKVEYLVESCSTDYKEGNGCVNVRRTSLPLQTGGYVIYGVAHQHSGGIGSTLYGQDGRVICSSIPSYGNGNEAGNEAGYIVGMSTCYPQPGSVKIIDGETLTLESSYNNSQEHTGVMGLFYLLVAEQLPYQQYFRHSTRSSFFVNV</sequence>
<dbReference type="AlphaFoldDB" id="A0A1S2YH27"/>
<dbReference type="OrthoDB" id="1923469at2759"/>
<reference evidence="3" key="2">
    <citation type="submission" date="2025-08" db="UniProtKB">
        <authorList>
            <consortium name="RefSeq"/>
        </authorList>
    </citation>
    <scope>IDENTIFICATION</scope>
    <source>
        <tissue evidence="3">Etiolated seedlings</tissue>
    </source>
</reference>